<dbReference type="AlphaFoldDB" id="A0A427AX17"/>
<comment type="caution">
    <text evidence="2">The sequence shown here is derived from an EMBL/GenBank/DDBJ whole genome shotgun (WGS) entry which is preliminary data.</text>
</comment>
<feature type="region of interest" description="Disordered" evidence="1">
    <location>
        <begin position="380"/>
        <end position="403"/>
    </location>
</feature>
<gene>
    <name evidence="2" type="ORF">B296_00023347</name>
</gene>
<proteinExistence type="predicted"/>
<evidence type="ECO:0000256" key="1">
    <source>
        <dbReference type="SAM" id="MobiDB-lite"/>
    </source>
</evidence>
<dbReference type="InterPro" id="IPR028103">
    <property type="entry name" value="Spatacsin"/>
</dbReference>
<dbReference type="Proteomes" id="UP000287651">
    <property type="component" value="Unassembled WGS sequence"/>
</dbReference>
<protein>
    <submittedName>
        <fullName evidence="2">Uncharacterized protein</fullName>
    </submittedName>
</protein>
<dbReference type="GO" id="GO:0005737">
    <property type="term" value="C:cytoplasm"/>
    <property type="evidence" value="ECO:0007669"/>
    <property type="project" value="TreeGrafter"/>
</dbReference>
<reference evidence="2 3" key="1">
    <citation type="journal article" date="2014" name="Agronomy (Basel)">
        <title>A Draft Genome Sequence for Ensete ventricosum, the Drought-Tolerant Tree Against Hunger.</title>
        <authorList>
            <person name="Harrison J."/>
            <person name="Moore K.A."/>
            <person name="Paszkiewicz K."/>
            <person name="Jones T."/>
            <person name="Grant M."/>
            <person name="Ambacheew D."/>
            <person name="Muzemil S."/>
            <person name="Studholme D.J."/>
        </authorList>
    </citation>
    <scope>NUCLEOTIDE SEQUENCE [LARGE SCALE GENOMIC DNA]</scope>
</reference>
<dbReference type="PANTHER" id="PTHR13650">
    <property type="entry name" value="SPATACSIN"/>
    <property type="match status" value="1"/>
</dbReference>
<evidence type="ECO:0000313" key="2">
    <source>
        <dbReference type="EMBL" id="RRT80656.1"/>
    </source>
</evidence>
<dbReference type="PANTHER" id="PTHR13650:SF0">
    <property type="entry name" value="SPATACSIN"/>
    <property type="match status" value="1"/>
</dbReference>
<name>A0A427AX17_ENSVE</name>
<dbReference type="EMBL" id="AMZH03001092">
    <property type="protein sequence ID" value="RRT80656.1"/>
    <property type="molecule type" value="Genomic_DNA"/>
</dbReference>
<sequence>MARDGLVKASWISSISVKAADAVLARCPSAYEKRCLLKLLAGADFADGGSASAYFRRLYWKINLAEPSLRKDDDVYLGDEILDDGSLLTALENNGCWEQARNWARQLESSGVSWKSATHHVTEAQGSRRLRYPIVGLSHIHQILVHHYRLLFPLYLYFVSWAVLMHWKHCNLCLVVLTKVRNLVPYRHIDQLSIRLKQWWQSGRSSYGMFQRKELLCGTIAGLFFLKHAEAVEKEIPARELHEMLLLSLQWLIYPLHILREIETRVWLLAVESEAQFKAERDFTSLSSVQNLVGGNSASIIEQTASIITKMDNHINAMFTKVSDRNGTREISFLNTRNSHTSESNSMAAAVSNTRMKRRTKINLPLRRFVIDNLESNNDSDDYSDSSYQPKNNGELSKSMLSQEESMNIETSISAWEKRVEPAEVEKAVLSLLEFGQITAAKQLQQKLSPAHVPVELALVDCALKVANLSSSINNGELSDTLIDPEILAVIVSAGVSISDHIIEPLQV</sequence>
<organism evidence="2 3">
    <name type="scientific">Ensete ventricosum</name>
    <name type="common">Abyssinian banana</name>
    <name type="synonym">Musa ensete</name>
    <dbReference type="NCBI Taxonomy" id="4639"/>
    <lineage>
        <taxon>Eukaryota</taxon>
        <taxon>Viridiplantae</taxon>
        <taxon>Streptophyta</taxon>
        <taxon>Embryophyta</taxon>
        <taxon>Tracheophyta</taxon>
        <taxon>Spermatophyta</taxon>
        <taxon>Magnoliopsida</taxon>
        <taxon>Liliopsida</taxon>
        <taxon>Zingiberales</taxon>
        <taxon>Musaceae</taxon>
        <taxon>Ensete</taxon>
    </lineage>
</organism>
<feature type="compositionally biased region" description="Polar residues" evidence="1">
    <location>
        <begin position="389"/>
        <end position="403"/>
    </location>
</feature>
<accession>A0A427AX17</accession>
<evidence type="ECO:0000313" key="3">
    <source>
        <dbReference type="Proteomes" id="UP000287651"/>
    </source>
</evidence>